<dbReference type="OrthoDB" id="9811121at2"/>
<dbReference type="InterPro" id="IPR003010">
    <property type="entry name" value="C-N_Hydrolase"/>
</dbReference>
<name>A0A1W1YBD8_9FLAO</name>
<dbReference type="PANTHER" id="PTHR47799">
    <property type="entry name" value="OMEGA-AMIDASE YAFV"/>
    <property type="match status" value="1"/>
</dbReference>
<evidence type="ECO:0000256" key="1">
    <source>
        <dbReference type="ARBA" id="ARBA00010613"/>
    </source>
</evidence>
<dbReference type="SUPFAM" id="SSF56317">
    <property type="entry name" value="Carbon-nitrogen hydrolase"/>
    <property type="match status" value="1"/>
</dbReference>
<evidence type="ECO:0000256" key="5">
    <source>
        <dbReference type="ARBA" id="ARBA00072139"/>
    </source>
</evidence>
<protein>
    <recommendedName>
        <fullName evidence="5">Omega-amidase YafV</fullName>
        <ecNumber evidence="3">3.5.1.3</ecNumber>
    </recommendedName>
</protein>
<dbReference type="PROSITE" id="PS50263">
    <property type="entry name" value="CN_HYDROLASE"/>
    <property type="match status" value="1"/>
</dbReference>
<reference evidence="7 8" key="1">
    <citation type="submission" date="2017-04" db="EMBL/GenBank/DDBJ databases">
        <authorList>
            <person name="Afonso C.L."/>
            <person name="Miller P.J."/>
            <person name="Scott M.A."/>
            <person name="Spackman E."/>
            <person name="Goraichik I."/>
            <person name="Dimitrov K.M."/>
            <person name="Suarez D.L."/>
            <person name="Swayne D.E."/>
        </authorList>
    </citation>
    <scope>NUCLEOTIDE SEQUENCE [LARGE SCALE GENOMIC DNA]</scope>
    <source>
        <strain evidence="7 8">CGMCC 1.12708</strain>
    </source>
</reference>
<dbReference type="RefSeq" id="WP_084015435.1">
    <property type="nucleotide sequence ID" value="NZ_FWXS01000001.1"/>
</dbReference>
<dbReference type="FunFam" id="3.60.110.10:FF:000004">
    <property type="entry name" value="Carbon-nitrogen hydrolase"/>
    <property type="match status" value="1"/>
</dbReference>
<keyword evidence="8" id="KW-1185">Reference proteome</keyword>
<dbReference type="PANTHER" id="PTHR47799:SF1">
    <property type="entry name" value="OMEGA-AMIDASE YAFV"/>
    <property type="match status" value="1"/>
</dbReference>
<proteinExistence type="inferred from homology"/>
<evidence type="ECO:0000259" key="6">
    <source>
        <dbReference type="PROSITE" id="PS50263"/>
    </source>
</evidence>
<dbReference type="InterPro" id="IPR052737">
    <property type="entry name" value="Omega-amidase_YafV"/>
</dbReference>
<feature type="domain" description="CN hydrolase" evidence="6">
    <location>
        <begin position="5"/>
        <end position="233"/>
    </location>
</feature>
<dbReference type="STRING" id="1434700.SAMN06296427_101221"/>
<comment type="catalytic activity">
    <reaction evidence="4">
        <text>a monoamide of a dicarboxylate + H2O = a dicarboxylate + NH4(+)</text>
        <dbReference type="Rhea" id="RHEA:11716"/>
        <dbReference type="ChEBI" id="CHEBI:15377"/>
        <dbReference type="ChEBI" id="CHEBI:28938"/>
        <dbReference type="ChEBI" id="CHEBI:28965"/>
        <dbReference type="ChEBI" id="CHEBI:77450"/>
        <dbReference type="EC" id="3.5.1.3"/>
    </reaction>
</comment>
<keyword evidence="2 7" id="KW-0378">Hydrolase</keyword>
<evidence type="ECO:0000313" key="7">
    <source>
        <dbReference type="EMBL" id="SMC33477.1"/>
    </source>
</evidence>
<gene>
    <name evidence="7" type="ORF">SAMN06296427_101221</name>
</gene>
<evidence type="ECO:0000256" key="4">
    <source>
        <dbReference type="ARBA" id="ARBA00052904"/>
    </source>
</evidence>
<dbReference type="Proteomes" id="UP000192393">
    <property type="component" value="Unassembled WGS sequence"/>
</dbReference>
<dbReference type="EMBL" id="FWXS01000001">
    <property type="protein sequence ID" value="SMC33477.1"/>
    <property type="molecule type" value="Genomic_DNA"/>
</dbReference>
<dbReference type="GO" id="GO:0050152">
    <property type="term" value="F:omega-amidase activity"/>
    <property type="evidence" value="ECO:0007669"/>
    <property type="project" value="UniProtKB-EC"/>
</dbReference>
<evidence type="ECO:0000256" key="2">
    <source>
        <dbReference type="ARBA" id="ARBA00022801"/>
    </source>
</evidence>
<dbReference type="Gene3D" id="3.60.110.10">
    <property type="entry name" value="Carbon-nitrogen hydrolase"/>
    <property type="match status" value="1"/>
</dbReference>
<organism evidence="7 8">
    <name type="scientific">Moheibacter sediminis</name>
    <dbReference type="NCBI Taxonomy" id="1434700"/>
    <lineage>
        <taxon>Bacteria</taxon>
        <taxon>Pseudomonadati</taxon>
        <taxon>Bacteroidota</taxon>
        <taxon>Flavobacteriia</taxon>
        <taxon>Flavobacteriales</taxon>
        <taxon>Weeksellaceae</taxon>
        <taxon>Moheibacter</taxon>
    </lineage>
</organism>
<comment type="similarity">
    <text evidence="1">Belongs to the carbon-nitrogen hydrolase superfamily. NIT1/NIT2 family.</text>
</comment>
<evidence type="ECO:0000313" key="8">
    <source>
        <dbReference type="Proteomes" id="UP000192393"/>
    </source>
</evidence>
<accession>A0A1W1YBD8</accession>
<evidence type="ECO:0000256" key="3">
    <source>
        <dbReference type="ARBA" id="ARBA00039118"/>
    </source>
</evidence>
<dbReference type="AlphaFoldDB" id="A0A1W1YBD8"/>
<dbReference type="InterPro" id="IPR036526">
    <property type="entry name" value="C-N_Hydrolase_sf"/>
</dbReference>
<sequence length="255" mass="29548">MTEKLHISLVEFDIEWENPQANKEFLNSLLNGLKTDLIVLPEMFSTGFSMNVNEIAEPPFGKTFNWMKSISTQLNAAVCGSISTKENDKFYNRFYFVTPTETFTYDKKHLFGYGKETEAYSPGNEIISFDYLGWKIRPIVCYDLRFPVWCRNSDDYDILICPANWPAVRVEPWKALLKARAIENMAYTIGVNRIGIDEYDLKYNGNSKVFDAIGEEIKLNTKKKFIHQTEISAKSLKNSRENFGFLNDRDSFKIE</sequence>
<dbReference type="EC" id="3.5.1.3" evidence="3"/>
<dbReference type="GO" id="GO:0106008">
    <property type="term" value="F:2-oxoglutaramate amidase activity"/>
    <property type="evidence" value="ECO:0007669"/>
    <property type="project" value="TreeGrafter"/>
</dbReference>
<dbReference type="Pfam" id="PF00795">
    <property type="entry name" value="CN_hydrolase"/>
    <property type="match status" value="1"/>
</dbReference>